<dbReference type="InterPro" id="IPR001387">
    <property type="entry name" value="Cro/C1-type_HTH"/>
</dbReference>
<dbReference type="InterPro" id="IPR021961">
    <property type="entry name" value="McrB_DNA-bd"/>
</dbReference>
<gene>
    <name evidence="2" type="ORF">CN984_17785</name>
</gene>
<name>A0A2B9PUP3_BACCE</name>
<dbReference type="InterPro" id="IPR003615">
    <property type="entry name" value="HNH_nuc"/>
</dbReference>
<sequence>MNTSHSLNELLKKTRLENELPVREMAKILDVEYASLSKIENGKQKVEGKLLLKLAEEFNLDLNNLIKKPKIPMENLISEQDTLKETSLMLIEIINQFPIQRNNSFANNPLGELIRQELPELFYRALGLDRNFYKVTGSVGKGQWAEVPWISIFIQDITKSATKGYYIVFLFSSDGKSVFMSLNQGWTYYRDKYGTKIGTKKMKCAAQKLKRELVIPNEDDWITGALDLNVRGALAKGYEIGNIYGKQYTTFDFPSTNELAKDINVLLNLYNEINILKGKRTIDEFNDTLLLADDGIFLEEDEENFQAAITTELNEPDEISTDSQKSIVPIPRRNPIRKKNGEISYTRRVWISRKAISQANYTCMIDARHKTFTAKSSNKPYIEAHHLICISRQADFEYELDRIENIVALCPTCHRLFHYGSDIERADILERIHSKFADALSEAGIYIPLPELKKMYGIKSINRQHVERD</sequence>
<dbReference type="InterPro" id="IPR002711">
    <property type="entry name" value="HNH"/>
</dbReference>
<reference evidence="2 3" key="1">
    <citation type="submission" date="2017-09" db="EMBL/GenBank/DDBJ databases">
        <title>Large-scale bioinformatics analysis of Bacillus genomes uncovers conserved roles of natural products in bacterial physiology.</title>
        <authorList>
            <consortium name="Agbiome Team Llc"/>
            <person name="Bleich R.M."/>
            <person name="Grubbs K.J."/>
            <person name="Santa Maria K.C."/>
            <person name="Allen S.E."/>
            <person name="Farag S."/>
            <person name="Shank E.A."/>
            <person name="Bowers A."/>
        </authorList>
    </citation>
    <scope>NUCLEOTIDE SEQUENCE [LARGE SCALE GENOMIC DNA]</scope>
    <source>
        <strain evidence="2 3">AFS050027</strain>
    </source>
</reference>
<dbReference type="EMBL" id="NUIL01000024">
    <property type="protein sequence ID" value="PGO26417.1"/>
    <property type="molecule type" value="Genomic_DNA"/>
</dbReference>
<dbReference type="SUPFAM" id="SSF47413">
    <property type="entry name" value="lambda repressor-like DNA-binding domains"/>
    <property type="match status" value="1"/>
</dbReference>
<dbReference type="AlphaFoldDB" id="A0A2B9PUP3"/>
<dbReference type="Proteomes" id="UP000223777">
    <property type="component" value="Unassembled WGS sequence"/>
</dbReference>
<dbReference type="SMART" id="SM00530">
    <property type="entry name" value="HTH_XRE"/>
    <property type="match status" value="1"/>
</dbReference>
<dbReference type="RefSeq" id="WP_098765308.1">
    <property type="nucleotide sequence ID" value="NZ_NUIL01000024.1"/>
</dbReference>
<feature type="domain" description="HTH cro/C1-type" evidence="1">
    <location>
        <begin position="11"/>
        <end position="65"/>
    </location>
</feature>
<dbReference type="Gene3D" id="3.30.920.90">
    <property type="match status" value="1"/>
</dbReference>
<dbReference type="PROSITE" id="PS50943">
    <property type="entry name" value="HTH_CROC1"/>
    <property type="match status" value="1"/>
</dbReference>
<dbReference type="Pfam" id="PF01381">
    <property type="entry name" value="HTH_3"/>
    <property type="match status" value="1"/>
</dbReference>
<protein>
    <submittedName>
        <fullName evidence="2">McrA protein</fullName>
    </submittedName>
</protein>
<accession>A0A2B9PUP3</accession>
<proteinExistence type="predicted"/>
<dbReference type="Pfam" id="PF12102">
    <property type="entry name" value="MrcB_N"/>
    <property type="match status" value="1"/>
</dbReference>
<dbReference type="GO" id="GO:0003677">
    <property type="term" value="F:DNA binding"/>
    <property type="evidence" value="ECO:0007669"/>
    <property type="project" value="InterPro"/>
</dbReference>
<comment type="caution">
    <text evidence="2">The sequence shown here is derived from an EMBL/GenBank/DDBJ whole genome shotgun (WGS) entry which is preliminary data.</text>
</comment>
<evidence type="ECO:0000313" key="2">
    <source>
        <dbReference type="EMBL" id="PGO26417.1"/>
    </source>
</evidence>
<dbReference type="Gene3D" id="1.10.260.40">
    <property type="entry name" value="lambda repressor-like DNA-binding domains"/>
    <property type="match status" value="1"/>
</dbReference>
<dbReference type="CDD" id="cd00093">
    <property type="entry name" value="HTH_XRE"/>
    <property type="match status" value="1"/>
</dbReference>
<dbReference type="InterPro" id="IPR010982">
    <property type="entry name" value="Lambda_DNA-bd_dom_sf"/>
</dbReference>
<evidence type="ECO:0000313" key="3">
    <source>
        <dbReference type="Proteomes" id="UP000223777"/>
    </source>
</evidence>
<organism evidence="2 3">
    <name type="scientific">Bacillus cereus</name>
    <dbReference type="NCBI Taxonomy" id="1396"/>
    <lineage>
        <taxon>Bacteria</taxon>
        <taxon>Bacillati</taxon>
        <taxon>Bacillota</taxon>
        <taxon>Bacilli</taxon>
        <taxon>Bacillales</taxon>
        <taxon>Bacillaceae</taxon>
        <taxon>Bacillus</taxon>
        <taxon>Bacillus cereus group</taxon>
    </lineage>
</organism>
<dbReference type="CDD" id="cd00085">
    <property type="entry name" value="HNHc"/>
    <property type="match status" value="1"/>
</dbReference>
<evidence type="ECO:0000259" key="1">
    <source>
        <dbReference type="PROSITE" id="PS50943"/>
    </source>
</evidence>
<dbReference type="Pfam" id="PF01844">
    <property type="entry name" value="HNH"/>
    <property type="match status" value="1"/>
</dbReference>